<keyword evidence="4 7" id="KW-0233">DNA recombination</keyword>
<dbReference type="InterPro" id="IPR027786">
    <property type="entry name" value="Nse4/EID"/>
</dbReference>
<evidence type="ECO:0000256" key="1">
    <source>
        <dbReference type="ARBA" id="ARBA00004123"/>
    </source>
</evidence>
<keyword evidence="6 7" id="KW-0539">Nucleus</keyword>
<dbReference type="PANTHER" id="PTHR16140:SF0">
    <property type="entry name" value="NON-STRUCTURAL MAINTENANCE OF CHROMOSOMES ELEMENT 4"/>
    <property type="match status" value="1"/>
</dbReference>
<dbReference type="RefSeq" id="XP_005646995.1">
    <property type="nucleotide sequence ID" value="XM_005646938.1"/>
</dbReference>
<dbReference type="OrthoDB" id="361242at2759"/>
<evidence type="ECO:0000256" key="5">
    <source>
        <dbReference type="ARBA" id="ARBA00023204"/>
    </source>
</evidence>
<proteinExistence type="inferred from homology"/>
<feature type="compositionally biased region" description="Basic residues" evidence="8">
    <location>
        <begin position="219"/>
        <end position="230"/>
    </location>
</feature>
<dbReference type="EMBL" id="AGSI01000010">
    <property type="protein sequence ID" value="EIE22451.1"/>
    <property type="molecule type" value="Genomic_DNA"/>
</dbReference>
<dbReference type="Pfam" id="PF08743">
    <property type="entry name" value="Nse4_C"/>
    <property type="match status" value="1"/>
</dbReference>
<sequence>MAKGMSQCRACLLGAAGSPDARKVSVRQPKKQLGALVNPAEVEINKEAKDASDKNAEDMRSLLYKTNNVNLLQCVINHKSFSQSVENLFALSFLVRDGRVVLSKADGGGYMVKGVTDDESNRLCKNKERTQAIFGFDMDTWDDWCTRLRPEDCIMPHRPPAVLPGGELVAPPADGGAGGSGRGPQPSSRKRAPSQRPPPEEESEQEEDEEEDEEAALARVRKGKKKVRNA</sequence>
<dbReference type="GO" id="GO:0005634">
    <property type="term" value="C:nucleus"/>
    <property type="evidence" value="ECO:0007669"/>
    <property type="project" value="UniProtKB-SubCell"/>
</dbReference>
<evidence type="ECO:0000256" key="3">
    <source>
        <dbReference type="ARBA" id="ARBA00022763"/>
    </source>
</evidence>
<protein>
    <recommendedName>
        <fullName evidence="7">Non-structural maintenance of chromosomes element 4</fullName>
    </recommendedName>
</protein>
<dbReference type="Proteomes" id="UP000007264">
    <property type="component" value="Unassembled WGS sequence"/>
</dbReference>
<keyword evidence="3 7" id="KW-0227">DNA damage</keyword>
<evidence type="ECO:0000256" key="2">
    <source>
        <dbReference type="ARBA" id="ARBA00008997"/>
    </source>
</evidence>
<dbReference type="KEGG" id="csl:COCSUDRAFT_42752"/>
<dbReference type="eggNOG" id="KOG2866">
    <property type="taxonomic scope" value="Eukaryota"/>
</dbReference>
<dbReference type="STRING" id="574566.I0YVN2"/>
<evidence type="ECO:0000256" key="4">
    <source>
        <dbReference type="ARBA" id="ARBA00023172"/>
    </source>
</evidence>
<evidence type="ECO:0000256" key="7">
    <source>
        <dbReference type="RuleBase" id="RU365071"/>
    </source>
</evidence>
<dbReference type="InterPro" id="IPR014854">
    <property type="entry name" value="Nse4_C"/>
</dbReference>
<dbReference type="PANTHER" id="PTHR16140">
    <property type="entry name" value="NON-STRUCTURAL MAINTENANCE OF CHROMOSOMES ELEMENT 4"/>
    <property type="match status" value="1"/>
</dbReference>
<feature type="domain" description="Non-structural maintenance of chromosome element 4 C-terminal" evidence="9">
    <location>
        <begin position="69"/>
        <end position="152"/>
    </location>
</feature>
<name>I0YVN2_COCSC</name>
<dbReference type="AlphaFoldDB" id="I0YVN2"/>
<gene>
    <name evidence="10" type="ORF">COCSUDRAFT_42752</name>
</gene>
<comment type="caution">
    <text evidence="10">The sequence shown here is derived from an EMBL/GenBank/DDBJ whole genome shotgun (WGS) entry which is preliminary data.</text>
</comment>
<keyword evidence="11" id="KW-1185">Reference proteome</keyword>
<evidence type="ECO:0000256" key="8">
    <source>
        <dbReference type="SAM" id="MobiDB-lite"/>
    </source>
</evidence>
<dbReference type="GeneID" id="17040437"/>
<evidence type="ECO:0000256" key="6">
    <source>
        <dbReference type="ARBA" id="ARBA00023242"/>
    </source>
</evidence>
<feature type="compositionally biased region" description="Acidic residues" evidence="8">
    <location>
        <begin position="200"/>
        <end position="215"/>
    </location>
</feature>
<accession>I0YVN2</accession>
<dbReference type="GO" id="GO:0006281">
    <property type="term" value="P:DNA repair"/>
    <property type="evidence" value="ECO:0007669"/>
    <property type="project" value="UniProtKB-UniRule"/>
</dbReference>
<keyword evidence="5 7" id="KW-0234">DNA repair</keyword>
<evidence type="ECO:0000313" key="10">
    <source>
        <dbReference type="EMBL" id="EIE22451.1"/>
    </source>
</evidence>
<comment type="function">
    <text evidence="7">Component of the SMC5-SMC6 complex, that promotes sister chromatid alignment after DNA damage and facilitates double-stranded DNA breaks (DSBs) repair via homologous recombination between sister chromatids.</text>
</comment>
<comment type="similarity">
    <text evidence="2 7">Belongs to the NSE4 family.</text>
</comment>
<reference evidence="10 11" key="1">
    <citation type="journal article" date="2012" name="Genome Biol.">
        <title>The genome of the polar eukaryotic microalga coccomyxa subellipsoidea reveals traits of cold adaptation.</title>
        <authorList>
            <person name="Blanc G."/>
            <person name="Agarkova I."/>
            <person name="Grimwood J."/>
            <person name="Kuo A."/>
            <person name="Brueggeman A."/>
            <person name="Dunigan D."/>
            <person name="Gurnon J."/>
            <person name="Ladunga I."/>
            <person name="Lindquist E."/>
            <person name="Lucas S."/>
            <person name="Pangilinan J."/>
            <person name="Proschold T."/>
            <person name="Salamov A."/>
            <person name="Schmutz J."/>
            <person name="Weeks D."/>
            <person name="Yamada T."/>
            <person name="Claverie J.M."/>
            <person name="Grigoriev I."/>
            <person name="Van Etten J."/>
            <person name="Lomsadze A."/>
            <person name="Borodovsky M."/>
        </authorList>
    </citation>
    <scope>NUCLEOTIDE SEQUENCE [LARGE SCALE GENOMIC DNA]</scope>
    <source>
        <strain evidence="10 11">C-169</strain>
    </source>
</reference>
<organism evidence="10 11">
    <name type="scientific">Coccomyxa subellipsoidea (strain C-169)</name>
    <name type="common">Green microalga</name>
    <dbReference type="NCBI Taxonomy" id="574566"/>
    <lineage>
        <taxon>Eukaryota</taxon>
        <taxon>Viridiplantae</taxon>
        <taxon>Chlorophyta</taxon>
        <taxon>core chlorophytes</taxon>
        <taxon>Trebouxiophyceae</taxon>
        <taxon>Trebouxiophyceae incertae sedis</taxon>
        <taxon>Coccomyxaceae</taxon>
        <taxon>Coccomyxa</taxon>
        <taxon>Coccomyxa subellipsoidea</taxon>
    </lineage>
</organism>
<dbReference type="GO" id="GO:0030915">
    <property type="term" value="C:Smc5-Smc6 complex"/>
    <property type="evidence" value="ECO:0007669"/>
    <property type="project" value="UniProtKB-UniRule"/>
</dbReference>
<evidence type="ECO:0000313" key="11">
    <source>
        <dbReference type="Proteomes" id="UP000007264"/>
    </source>
</evidence>
<comment type="subcellular location">
    <subcellularLocation>
        <location evidence="1 7">Nucleus</location>
    </subcellularLocation>
</comment>
<feature type="region of interest" description="Disordered" evidence="8">
    <location>
        <begin position="164"/>
        <end position="230"/>
    </location>
</feature>
<comment type="subunit">
    <text evidence="7">Component of the SMC5-SMC6 complex.</text>
</comment>
<evidence type="ECO:0000259" key="9">
    <source>
        <dbReference type="Pfam" id="PF08743"/>
    </source>
</evidence>
<dbReference type="GO" id="GO:0006310">
    <property type="term" value="P:DNA recombination"/>
    <property type="evidence" value="ECO:0007669"/>
    <property type="project" value="UniProtKB-UniRule"/>
</dbReference>